<dbReference type="PANTHER" id="PTHR46060:SF1">
    <property type="entry name" value="MARINER MOS1 TRANSPOSASE-LIKE PROTEIN"/>
    <property type="match status" value="1"/>
</dbReference>
<evidence type="ECO:0008006" key="3">
    <source>
        <dbReference type="Google" id="ProtNLM"/>
    </source>
</evidence>
<keyword evidence="2" id="KW-1185">Reference proteome</keyword>
<reference evidence="1 2" key="1">
    <citation type="journal article" date="2019" name="Commun. Biol.">
        <title>The bagworm genome reveals a unique fibroin gene that provides high tensile strength.</title>
        <authorList>
            <person name="Kono N."/>
            <person name="Nakamura H."/>
            <person name="Ohtoshi R."/>
            <person name="Tomita M."/>
            <person name="Numata K."/>
            <person name="Arakawa K."/>
        </authorList>
    </citation>
    <scope>NUCLEOTIDE SEQUENCE [LARGE SCALE GENOMIC DNA]</scope>
</reference>
<dbReference type="AlphaFoldDB" id="A0A4C1WMZ5"/>
<gene>
    <name evidence="1" type="ORF">EVAR_83089_1</name>
</gene>
<dbReference type="InterPro" id="IPR052709">
    <property type="entry name" value="Transposase-MT_Hybrid"/>
</dbReference>
<protein>
    <recommendedName>
        <fullName evidence="3">Mos1 transposase HTH domain-containing protein</fullName>
    </recommendedName>
</protein>
<dbReference type="OrthoDB" id="10017160at2759"/>
<proteinExistence type="predicted"/>
<organism evidence="1 2">
    <name type="scientific">Eumeta variegata</name>
    <name type="common">Bagworm moth</name>
    <name type="synonym">Eumeta japonica</name>
    <dbReference type="NCBI Taxonomy" id="151549"/>
    <lineage>
        <taxon>Eukaryota</taxon>
        <taxon>Metazoa</taxon>
        <taxon>Ecdysozoa</taxon>
        <taxon>Arthropoda</taxon>
        <taxon>Hexapoda</taxon>
        <taxon>Insecta</taxon>
        <taxon>Pterygota</taxon>
        <taxon>Neoptera</taxon>
        <taxon>Endopterygota</taxon>
        <taxon>Lepidoptera</taxon>
        <taxon>Glossata</taxon>
        <taxon>Ditrysia</taxon>
        <taxon>Tineoidea</taxon>
        <taxon>Psychidae</taxon>
        <taxon>Oiketicinae</taxon>
        <taxon>Eumeta</taxon>
    </lineage>
</organism>
<accession>A0A4C1WMZ5</accession>
<dbReference type="EMBL" id="BGZK01000598">
    <property type="protein sequence ID" value="GBP52230.1"/>
    <property type="molecule type" value="Genomic_DNA"/>
</dbReference>
<comment type="caution">
    <text evidence="1">The sequence shown here is derived from an EMBL/GenBank/DDBJ whole genome shotgun (WGS) entry which is preliminary data.</text>
</comment>
<evidence type="ECO:0000313" key="1">
    <source>
        <dbReference type="EMBL" id="GBP52230.1"/>
    </source>
</evidence>
<evidence type="ECO:0000313" key="2">
    <source>
        <dbReference type="Proteomes" id="UP000299102"/>
    </source>
</evidence>
<name>A0A4C1WMZ5_EUMVA</name>
<dbReference type="PANTHER" id="PTHR46060">
    <property type="entry name" value="MARINER MOS1 TRANSPOSASE-LIKE PROTEIN"/>
    <property type="match status" value="1"/>
</dbReference>
<sequence>MLLKRKNSRYIVFYNFKSCLSSRDCTAHLPNAFGRESPHLGTVIRCYAEFNRGRVSLHNEIREGRPSTAFAEINVAIVRRLIKRKKKCVRVFVCTHTK</sequence>
<dbReference type="Proteomes" id="UP000299102">
    <property type="component" value="Unassembled WGS sequence"/>
</dbReference>